<dbReference type="Gene3D" id="3.20.20.100">
    <property type="entry name" value="NADP-dependent oxidoreductase domain"/>
    <property type="match status" value="1"/>
</dbReference>
<dbReference type="InterPro" id="IPR050523">
    <property type="entry name" value="AKR_Detox_Biosynth"/>
</dbReference>
<proteinExistence type="predicted"/>
<dbReference type="PANTHER" id="PTHR43364:SF4">
    <property type="entry name" value="NAD(P)-LINKED OXIDOREDUCTASE SUPERFAMILY PROTEIN"/>
    <property type="match status" value="1"/>
</dbReference>
<keyword evidence="5" id="KW-1185">Reference proteome</keyword>
<dbReference type="Proteomes" id="UP001150259">
    <property type="component" value="Unassembled WGS sequence"/>
</dbReference>
<dbReference type="InterPro" id="IPR036812">
    <property type="entry name" value="NAD(P)_OxRdtase_dom_sf"/>
</dbReference>
<dbReference type="Pfam" id="PF00248">
    <property type="entry name" value="Aldo_ket_red"/>
    <property type="match status" value="1"/>
</dbReference>
<feature type="domain" description="NADP-dependent oxidoreductase" evidence="3">
    <location>
        <begin position="13"/>
        <end position="307"/>
    </location>
</feature>
<evidence type="ECO:0000256" key="1">
    <source>
        <dbReference type="ARBA" id="ARBA00023002"/>
    </source>
</evidence>
<dbReference type="InterPro" id="IPR020471">
    <property type="entry name" value="AKR"/>
</dbReference>
<gene>
    <name evidence="4" type="ORF">OO014_09620</name>
</gene>
<protein>
    <submittedName>
        <fullName evidence="4">Aldo/keto reductase</fullName>
    </submittedName>
</protein>
<feature type="region of interest" description="Disordered" evidence="2">
    <location>
        <begin position="301"/>
        <end position="321"/>
    </location>
</feature>
<dbReference type="InterPro" id="IPR023210">
    <property type="entry name" value="NADP_OxRdtase_dom"/>
</dbReference>
<dbReference type="RefSeq" id="WP_272462092.1">
    <property type="nucleotide sequence ID" value="NZ_JAPFQL010000035.1"/>
</dbReference>
<dbReference type="PRINTS" id="PR00069">
    <property type="entry name" value="ALDKETRDTASE"/>
</dbReference>
<evidence type="ECO:0000256" key="2">
    <source>
        <dbReference type="SAM" id="MobiDB-lite"/>
    </source>
</evidence>
<keyword evidence="1" id="KW-0560">Oxidoreductase</keyword>
<dbReference type="EMBL" id="JAPFQL010000035">
    <property type="protein sequence ID" value="MDC5697515.1"/>
    <property type="molecule type" value="Genomic_DNA"/>
</dbReference>
<organism evidence="4 5">
    <name type="scientific">Intrasporangium calvum</name>
    <dbReference type="NCBI Taxonomy" id="53358"/>
    <lineage>
        <taxon>Bacteria</taxon>
        <taxon>Bacillati</taxon>
        <taxon>Actinomycetota</taxon>
        <taxon>Actinomycetes</taxon>
        <taxon>Micrococcales</taxon>
        <taxon>Intrasporangiaceae</taxon>
        <taxon>Intrasporangium</taxon>
    </lineage>
</organism>
<comment type="caution">
    <text evidence="4">The sequence shown here is derived from an EMBL/GenBank/DDBJ whole genome shotgun (WGS) entry which is preliminary data.</text>
</comment>
<evidence type="ECO:0000259" key="3">
    <source>
        <dbReference type="Pfam" id="PF00248"/>
    </source>
</evidence>
<reference evidence="4 5" key="1">
    <citation type="submission" date="2022-11" db="EMBL/GenBank/DDBJ databases">
        <title>Anaerobic phenanthrene biodegradation by a DNRA strain PheN6.</title>
        <authorList>
            <person name="Zhang Z."/>
        </authorList>
    </citation>
    <scope>NUCLEOTIDE SEQUENCE [LARGE SCALE GENOMIC DNA]</scope>
    <source>
        <strain evidence="4 5">PheN6</strain>
    </source>
</reference>
<sequence length="321" mass="34766">MDITSVGYGAWAIGGGGWSFGWGDQQDDESVEAIRYVLSQGVNWIDTAPAYGMGHSEEVVGRAIKDIPEDERPYVFTKCGLLVPEGRPFDDPERIADAASLRAEVEDSLRRLGVDTLDLLQVHWPSGDGTPIEDYWSTLIALKEEGKVRAIGLSNHDVEELRRAETLGHVDTLQPPFSLIAREAASELLPWCREHGTGVIVYSPMQSGLLTGAFSPERMASLDPEDWRTKDPEFTTNLDKNLAFVERLKAVAQRSGVTPSAVAVAWVLAWDGVTGAIVGARRPSQASAWLPGATLQLSEEDLDELSGALKDTGAGSGPTRP</sequence>
<evidence type="ECO:0000313" key="4">
    <source>
        <dbReference type="EMBL" id="MDC5697515.1"/>
    </source>
</evidence>
<dbReference type="PANTHER" id="PTHR43364">
    <property type="entry name" value="NADH-SPECIFIC METHYLGLYOXAL REDUCTASE-RELATED"/>
    <property type="match status" value="1"/>
</dbReference>
<dbReference type="SUPFAM" id="SSF51430">
    <property type="entry name" value="NAD(P)-linked oxidoreductase"/>
    <property type="match status" value="1"/>
</dbReference>
<dbReference type="CDD" id="cd19102">
    <property type="entry name" value="AKR_unchar"/>
    <property type="match status" value="1"/>
</dbReference>
<evidence type="ECO:0000313" key="5">
    <source>
        <dbReference type="Proteomes" id="UP001150259"/>
    </source>
</evidence>
<name>A0ABT5GHZ2_9MICO</name>
<accession>A0ABT5GHZ2</accession>